<protein>
    <submittedName>
        <fullName evidence="1">SGNH/GDSL hydrolase family protein</fullName>
        <ecNumber evidence="1">3.1.-.-</ecNumber>
    </submittedName>
</protein>
<evidence type="ECO:0000313" key="1">
    <source>
        <dbReference type="EMBL" id="MET1255846.1"/>
    </source>
</evidence>
<dbReference type="GO" id="GO:0016787">
    <property type="term" value="F:hydrolase activity"/>
    <property type="evidence" value="ECO:0007669"/>
    <property type="project" value="UniProtKB-KW"/>
</dbReference>
<name>A0ABV2BV74_9GAMM</name>
<dbReference type="Proteomes" id="UP001548189">
    <property type="component" value="Unassembled WGS sequence"/>
</dbReference>
<dbReference type="InterPro" id="IPR001087">
    <property type="entry name" value="GDSL"/>
</dbReference>
<sequence length="332" mass="37922">MSDSNVQKIPLAVMGDSDSHAYHDYILLPLDEHTRGGRYRPFTWQWTEILYRLRNPIIDLGEPGSWGVNSKIARIAQWFQTELRAPRKQDFKFNFAISGAECADLLTGRFPQTPQLISLMDQTPQIWQKGVVIIRIGINTFGKKSALTRYAAQGLTKQTKQDIKQCIDVIQQSVASIHQHHPQVKILLVGIFNNAHWVPNFDLFQSATELAKIDRVYDQFDNHLIEIANNHKNIAFFNERQWFKNYWGSRDQYGKPAYHEQRFGNILTVSNSVGNHPSHSILGDGHAGTAWNILWAKAIILSLNQAFSLNIPPVTDQEIMELLKPIVQNTTP</sequence>
<dbReference type="Pfam" id="PF00657">
    <property type="entry name" value="Lipase_GDSL"/>
    <property type="match status" value="1"/>
</dbReference>
<dbReference type="EC" id="3.1.-.-" evidence="1"/>
<reference evidence="1 2" key="1">
    <citation type="submission" date="2024-06" db="EMBL/GenBank/DDBJ databases">
        <authorList>
            <person name="Li F."/>
        </authorList>
    </citation>
    <scope>NUCLEOTIDE SEQUENCE [LARGE SCALE GENOMIC DNA]</scope>
    <source>
        <strain evidence="1 2">GXAS 311</strain>
    </source>
</reference>
<comment type="caution">
    <text evidence="1">The sequence shown here is derived from an EMBL/GenBank/DDBJ whole genome shotgun (WGS) entry which is preliminary data.</text>
</comment>
<evidence type="ECO:0000313" key="2">
    <source>
        <dbReference type="Proteomes" id="UP001548189"/>
    </source>
</evidence>
<dbReference type="SUPFAM" id="SSF52266">
    <property type="entry name" value="SGNH hydrolase"/>
    <property type="match status" value="1"/>
</dbReference>
<dbReference type="Gene3D" id="3.40.50.1110">
    <property type="entry name" value="SGNH hydrolase"/>
    <property type="match status" value="1"/>
</dbReference>
<gene>
    <name evidence="1" type="ORF">ABVT43_11970</name>
</gene>
<keyword evidence="1" id="KW-0378">Hydrolase</keyword>
<keyword evidence="2" id="KW-1185">Reference proteome</keyword>
<dbReference type="EMBL" id="JBEVCJ010000014">
    <property type="protein sequence ID" value="MET1255846.1"/>
    <property type="molecule type" value="Genomic_DNA"/>
</dbReference>
<accession>A0ABV2BV74</accession>
<proteinExistence type="predicted"/>
<dbReference type="InterPro" id="IPR036514">
    <property type="entry name" value="SGNH_hydro_sf"/>
</dbReference>
<organism evidence="1 2">
    <name type="scientific">Aliikangiella maris</name>
    <dbReference type="NCBI Taxonomy" id="3162458"/>
    <lineage>
        <taxon>Bacteria</taxon>
        <taxon>Pseudomonadati</taxon>
        <taxon>Pseudomonadota</taxon>
        <taxon>Gammaproteobacteria</taxon>
        <taxon>Oceanospirillales</taxon>
        <taxon>Pleioneaceae</taxon>
        <taxon>Aliikangiella</taxon>
    </lineage>
</organism>